<dbReference type="EMBL" id="JAWNFU010000002">
    <property type="protein sequence ID" value="MDY5153346.1"/>
    <property type="molecule type" value="Genomic_DNA"/>
</dbReference>
<accession>A0A1G7DC98</accession>
<evidence type="ECO:0000256" key="1">
    <source>
        <dbReference type="SAM" id="Phobius"/>
    </source>
</evidence>
<feature type="transmembrane region" description="Helical" evidence="1">
    <location>
        <begin position="20"/>
        <end position="41"/>
    </location>
</feature>
<keyword evidence="4" id="KW-1185">Reference proteome</keyword>
<reference evidence="3" key="2">
    <citation type="submission" date="2016-10" db="EMBL/GenBank/DDBJ databases">
        <authorList>
            <person name="de Groot N.N."/>
        </authorList>
    </citation>
    <scope>NUCLEOTIDE SEQUENCE [LARGE SCALE GENOMIC DNA]</scope>
    <source>
        <strain evidence="3">DSM 20639</strain>
    </source>
</reference>
<keyword evidence="1" id="KW-0812">Transmembrane</keyword>
<proteinExistence type="predicted"/>
<reference evidence="2" key="3">
    <citation type="submission" date="2023-10" db="EMBL/GenBank/DDBJ databases">
        <title>Whole Genome based description of the genera Actinobaculum and Actinotignum reveals a complex phylogenetic relationship within the species included in the genus Actinotignum.</title>
        <authorList>
            <person name="Jensen C.S."/>
            <person name="Dargis R."/>
            <person name="Kemp M."/>
            <person name="Christensen J.J."/>
        </authorList>
    </citation>
    <scope>NUCLEOTIDE SEQUENCE</scope>
    <source>
        <strain evidence="2">Actinobaculum_suis_CCUG19206T</strain>
    </source>
</reference>
<gene>
    <name evidence="2" type="ORF">R6G71_04700</name>
    <name evidence="3" type="ORF">SAMN05421878_11058</name>
</gene>
<reference evidence="4" key="1">
    <citation type="submission" date="2016-10" db="EMBL/GenBank/DDBJ databases">
        <authorList>
            <person name="Varghese N."/>
        </authorList>
    </citation>
    <scope>NUCLEOTIDE SEQUENCE [LARGE SCALE GENOMIC DNA]</scope>
    <source>
        <strain evidence="4">DSM 20639</strain>
    </source>
</reference>
<sequence length="140" mass="14328">MNQNGNTAERGNVIVEAVGAMTIFGVSLIVLALAAASIFSASSAATTAAREAARAFVQARDTASAERRAASVAAQALADQGVESNGGISVQCSDNPCLTPGATVTISVHARAPIPYFGTAVQITRSNSMLVDRYRQMPAS</sequence>
<dbReference type="Proteomes" id="UP000182744">
    <property type="component" value="Unassembled WGS sequence"/>
</dbReference>
<dbReference type="Proteomes" id="UP001273799">
    <property type="component" value="Unassembled WGS sequence"/>
</dbReference>
<keyword evidence="1" id="KW-0472">Membrane</keyword>
<evidence type="ECO:0000313" key="4">
    <source>
        <dbReference type="Proteomes" id="UP000182744"/>
    </source>
</evidence>
<dbReference type="EMBL" id="FNAU01000010">
    <property type="protein sequence ID" value="SDE48566.1"/>
    <property type="molecule type" value="Genomic_DNA"/>
</dbReference>
<evidence type="ECO:0008006" key="5">
    <source>
        <dbReference type="Google" id="ProtNLM"/>
    </source>
</evidence>
<keyword evidence="1" id="KW-1133">Transmembrane helix</keyword>
<protein>
    <recommendedName>
        <fullName evidence="5">TadE-like protein</fullName>
    </recommendedName>
</protein>
<dbReference type="AlphaFoldDB" id="A0A1G7DC98"/>
<evidence type="ECO:0000313" key="3">
    <source>
        <dbReference type="EMBL" id="SDE48566.1"/>
    </source>
</evidence>
<dbReference type="RefSeq" id="WP_074662958.1">
    <property type="nucleotide sequence ID" value="NZ_FNAU01000010.1"/>
</dbReference>
<name>A0A1G7DC98_9ACTO</name>
<organism evidence="3 4">
    <name type="scientific">Actinobaculum suis</name>
    <dbReference type="NCBI Taxonomy" id="1657"/>
    <lineage>
        <taxon>Bacteria</taxon>
        <taxon>Bacillati</taxon>
        <taxon>Actinomycetota</taxon>
        <taxon>Actinomycetes</taxon>
        <taxon>Actinomycetales</taxon>
        <taxon>Actinomycetaceae</taxon>
        <taxon>Actinobaculum</taxon>
    </lineage>
</organism>
<evidence type="ECO:0000313" key="2">
    <source>
        <dbReference type="EMBL" id="MDY5153346.1"/>
    </source>
</evidence>